<evidence type="ECO:0000313" key="2">
    <source>
        <dbReference type="EMBL" id="KAK9685900.1"/>
    </source>
</evidence>
<protein>
    <submittedName>
        <fullName evidence="2">CENP-B N-terminal DNA-binding domain</fullName>
    </submittedName>
</protein>
<keyword evidence="3" id="KW-1185">Reference proteome</keyword>
<evidence type="ECO:0000259" key="1">
    <source>
        <dbReference type="Pfam" id="PF04218"/>
    </source>
</evidence>
<dbReference type="GO" id="GO:0003677">
    <property type="term" value="F:DNA binding"/>
    <property type="evidence" value="ECO:0007669"/>
    <property type="project" value="UniProtKB-KW"/>
</dbReference>
<proteinExistence type="predicted"/>
<keyword evidence="2" id="KW-0238">DNA-binding</keyword>
<dbReference type="InterPro" id="IPR007889">
    <property type="entry name" value="HTH_Psq"/>
</dbReference>
<organism evidence="2 3">
    <name type="scientific">Popillia japonica</name>
    <name type="common">Japanese beetle</name>
    <dbReference type="NCBI Taxonomy" id="7064"/>
    <lineage>
        <taxon>Eukaryota</taxon>
        <taxon>Metazoa</taxon>
        <taxon>Ecdysozoa</taxon>
        <taxon>Arthropoda</taxon>
        <taxon>Hexapoda</taxon>
        <taxon>Insecta</taxon>
        <taxon>Pterygota</taxon>
        <taxon>Neoptera</taxon>
        <taxon>Endopterygota</taxon>
        <taxon>Coleoptera</taxon>
        <taxon>Polyphaga</taxon>
        <taxon>Scarabaeiformia</taxon>
        <taxon>Scarabaeidae</taxon>
        <taxon>Rutelinae</taxon>
        <taxon>Popillia</taxon>
    </lineage>
</organism>
<feature type="domain" description="HTH psq-type" evidence="1">
    <location>
        <begin position="3"/>
        <end position="37"/>
    </location>
</feature>
<accession>A0AAW1IA34</accession>
<dbReference type="Proteomes" id="UP001458880">
    <property type="component" value="Unassembled WGS sequence"/>
</dbReference>
<name>A0AAW1IA34_POPJA</name>
<dbReference type="EMBL" id="JASPKY010000741">
    <property type="protein sequence ID" value="KAK9685900.1"/>
    <property type="molecule type" value="Genomic_DNA"/>
</dbReference>
<dbReference type="AlphaFoldDB" id="A0AAW1IA34"/>
<dbReference type="Pfam" id="PF04218">
    <property type="entry name" value="CENP-B_N"/>
    <property type="match status" value="1"/>
</dbReference>
<gene>
    <name evidence="2" type="ORF">QE152_g37593</name>
</gene>
<comment type="caution">
    <text evidence="2">The sequence shown here is derived from an EMBL/GenBank/DDBJ whole genome shotgun (WGS) entry which is preliminary data.</text>
</comment>
<evidence type="ECO:0000313" key="3">
    <source>
        <dbReference type="Proteomes" id="UP001458880"/>
    </source>
</evidence>
<sequence length="139" mass="15673">MNRIEKGEIRNTIMEEFSSGSSTIYDIKKNKDEFKKFASQTEVVKDVESRKTVKKPKLEELDEISYKCFCAKRSEGKLVTGPIIMEKGGTQVEMGVDVVHHRYTDATILTTADGKWNPQSAIDDTMSVLHALRSTHDSS</sequence>
<reference evidence="2 3" key="1">
    <citation type="journal article" date="2024" name="BMC Genomics">
        <title>De novo assembly and annotation of Popillia japonica's genome with initial clues to its potential as an invasive pest.</title>
        <authorList>
            <person name="Cucini C."/>
            <person name="Boschi S."/>
            <person name="Funari R."/>
            <person name="Cardaioli E."/>
            <person name="Iannotti N."/>
            <person name="Marturano G."/>
            <person name="Paoli F."/>
            <person name="Bruttini M."/>
            <person name="Carapelli A."/>
            <person name="Frati F."/>
            <person name="Nardi F."/>
        </authorList>
    </citation>
    <scope>NUCLEOTIDE SEQUENCE [LARGE SCALE GENOMIC DNA]</scope>
    <source>
        <strain evidence="2">DMR45628</strain>
    </source>
</reference>